<evidence type="ECO:0000256" key="3">
    <source>
        <dbReference type="ARBA" id="ARBA00022692"/>
    </source>
</evidence>
<dbReference type="InterPro" id="IPR032807">
    <property type="entry name" value="GNVR"/>
</dbReference>
<keyword evidence="6" id="KW-0175">Coiled coil</keyword>
<dbReference type="SUPFAM" id="SSF160355">
    <property type="entry name" value="Bacterial polysaccharide co-polymerase-like"/>
    <property type="match status" value="1"/>
</dbReference>
<evidence type="ECO:0000313" key="10">
    <source>
        <dbReference type="EMBL" id="MEM5947477.1"/>
    </source>
</evidence>
<comment type="caution">
    <text evidence="10">The sequence shown here is derived from an EMBL/GenBank/DDBJ whole genome shotgun (WGS) entry which is preliminary data.</text>
</comment>
<accession>A0ABU9UBC0</accession>
<evidence type="ECO:0000256" key="6">
    <source>
        <dbReference type="SAM" id="Coils"/>
    </source>
</evidence>
<dbReference type="PANTHER" id="PTHR32309">
    <property type="entry name" value="TYROSINE-PROTEIN KINASE"/>
    <property type="match status" value="1"/>
</dbReference>
<dbReference type="PANTHER" id="PTHR32309:SF13">
    <property type="entry name" value="FERRIC ENTEROBACTIN TRANSPORT PROTEIN FEPE"/>
    <property type="match status" value="1"/>
</dbReference>
<evidence type="ECO:0000256" key="1">
    <source>
        <dbReference type="ARBA" id="ARBA00004651"/>
    </source>
</evidence>
<feature type="transmembrane region" description="Helical" evidence="7">
    <location>
        <begin position="341"/>
        <end position="363"/>
    </location>
</feature>
<dbReference type="Proteomes" id="UP001466331">
    <property type="component" value="Unassembled WGS sequence"/>
</dbReference>
<keyword evidence="5 7" id="KW-0472">Membrane</keyword>
<dbReference type="InterPro" id="IPR003856">
    <property type="entry name" value="LPS_length_determ_N"/>
</dbReference>
<keyword evidence="2" id="KW-1003">Cell membrane</keyword>
<protein>
    <submittedName>
        <fullName evidence="10">Wzz/FepE/Etk N-terminal domain-containing protein</fullName>
    </submittedName>
</protein>
<evidence type="ECO:0000313" key="11">
    <source>
        <dbReference type="Proteomes" id="UP001466331"/>
    </source>
</evidence>
<dbReference type="Pfam" id="PF02706">
    <property type="entry name" value="Wzz"/>
    <property type="match status" value="1"/>
</dbReference>
<comment type="subcellular location">
    <subcellularLocation>
        <location evidence="1">Cell membrane</location>
        <topology evidence="1">Multi-pass membrane protein</topology>
    </subcellularLocation>
</comment>
<keyword evidence="11" id="KW-1185">Reference proteome</keyword>
<evidence type="ECO:0000256" key="4">
    <source>
        <dbReference type="ARBA" id="ARBA00022989"/>
    </source>
</evidence>
<sequence length="374" mass="42037">MSKRDVMNSGSEEITFSDLVMVFIKNIRVFLSFSFLVILGALFYAIITPEVYTAKAIILNNQTSSNSSISKILSVANSGDIASLLSGTSVSSIYPVVLKSDSAALYVIDSLNLRNTDLLKNAKSVDEMIGVMTDNLKIGMGTSGEITISFSHKSPSLAADIVNTYIEALEVLTAKITSTPAKRKQIYLENKINTIREELDSAQKKLVTFQNNNNIWDADNQIKSIINEISRLTIEKEKVLLDHRANANFGIKEMTPVDRGHLLAIDATINKYKQELNRLGGMYLDYLDLYRMVKVKESVYNFLSTQYEQTKLEELDEVSVVSVLEYARVPDRRSWPKRKNIVLLGVLGGVFLGIFMVFLIDFIRRIKKEVAEKY</sequence>
<evidence type="ECO:0000256" key="2">
    <source>
        <dbReference type="ARBA" id="ARBA00022475"/>
    </source>
</evidence>
<feature type="domain" description="Tyrosine-protein kinase G-rich" evidence="9">
    <location>
        <begin position="285"/>
        <end position="359"/>
    </location>
</feature>
<reference evidence="10 11" key="1">
    <citation type="submission" date="2024-03" db="EMBL/GenBank/DDBJ databases">
        <title>Ignisphaera cupida sp. nov., a hyperthermophilic hydrolytic archaeon from a hot spring of Kamchatka, and proposal of Ignisphaeraceae fam. nov.</title>
        <authorList>
            <person name="Podosokorskaya O.A."/>
            <person name="Elcheninov A.G."/>
            <person name="Maltseva A.I."/>
            <person name="Zayulina K.S."/>
            <person name="Novikov A."/>
            <person name="Merkel A.Y."/>
        </authorList>
    </citation>
    <scope>NUCLEOTIDE SEQUENCE [LARGE SCALE GENOMIC DNA]</scope>
    <source>
        <strain evidence="10 11">38H-sp</strain>
    </source>
</reference>
<dbReference type="Gene3D" id="3.30.1890.10">
    <property type="entry name" value="FepE-like"/>
    <property type="match status" value="1"/>
</dbReference>
<evidence type="ECO:0000259" key="8">
    <source>
        <dbReference type="Pfam" id="PF02706"/>
    </source>
</evidence>
<gene>
    <name evidence="10" type="ORF">WKV44_02860</name>
</gene>
<feature type="coiled-coil region" evidence="6">
    <location>
        <begin position="185"/>
        <end position="212"/>
    </location>
</feature>
<keyword evidence="3 7" id="KW-0812">Transmembrane</keyword>
<dbReference type="InterPro" id="IPR050445">
    <property type="entry name" value="Bact_polysacc_biosynth/exp"/>
</dbReference>
<name>A0ABU9UBC0_9SPIR</name>
<dbReference type="RefSeq" id="WP_420068925.1">
    <property type="nucleotide sequence ID" value="NZ_JBCHKQ010000001.1"/>
</dbReference>
<dbReference type="EMBL" id="JBCHKQ010000001">
    <property type="protein sequence ID" value="MEM5947477.1"/>
    <property type="molecule type" value="Genomic_DNA"/>
</dbReference>
<evidence type="ECO:0000256" key="7">
    <source>
        <dbReference type="SAM" id="Phobius"/>
    </source>
</evidence>
<evidence type="ECO:0000256" key="5">
    <source>
        <dbReference type="ARBA" id="ARBA00023136"/>
    </source>
</evidence>
<proteinExistence type="predicted"/>
<feature type="transmembrane region" description="Helical" evidence="7">
    <location>
        <begin position="29"/>
        <end position="47"/>
    </location>
</feature>
<feature type="domain" description="Polysaccharide chain length determinant N-terminal" evidence="8">
    <location>
        <begin position="12"/>
        <end position="110"/>
    </location>
</feature>
<organism evidence="10 11">
    <name type="scientific">Rarispira pelagica</name>
    <dbReference type="NCBI Taxonomy" id="3141764"/>
    <lineage>
        <taxon>Bacteria</taxon>
        <taxon>Pseudomonadati</taxon>
        <taxon>Spirochaetota</taxon>
        <taxon>Spirochaetia</taxon>
        <taxon>Winmispirales</taxon>
        <taxon>Winmispiraceae</taxon>
        <taxon>Rarispira</taxon>
    </lineage>
</organism>
<dbReference type="Pfam" id="PF13807">
    <property type="entry name" value="GNVR"/>
    <property type="match status" value="1"/>
</dbReference>
<evidence type="ECO:0000259" key="9">
    <source>
        <dbReference type="Pfam" id="PF13807"/>
    </source>
</evidence>
<keyword evidence="4 7" id="KW-1133">Transmembrane helix</keyword>